<dbReference type="RefSeq" id="WP_205359173.1">
    <property type="nucleotide sequence ID" value="NZ_JADKYB010000012.1"/>
</dbReference>
<dbReference type="PANTHER" id="PTHR24421">
    <property type="entry name" value="NITRATE/NITRITE SENSOR PROTEIN NARX-RELATED"/>
    <property type="match status" value="1"/>
</dbReference>
<keyword evidence="2" id="KW-1003">Cell membrane</keyword>
<dbReference type="Gene3D" id="1.20.5.1930">
    <property type="match status" value="1"/>
</dbReference>
<accession>A0ABS2TVE9</accession>
<dbReference type="Pfam" id="PF07730">
    <property type="entry name" value="HisKA_3"/>
    <property type="match status" value="1"/>
</dbReference>
<dbReference type="InterPro" id="IPR050482">
    <property type="entry name" value="Sensor_HK_TwoCompSys"/>
</dbReference>
<dbReference type="EMBL" id="JADKYB010000012">
    <property type="protein sequence ID" value="MBM9507315.1"/>
    <property type="molecule type" value="Genomic_DNA"/>
</dbReference>
<feature type="domain" description="Histidine kinase" evidence="10">
    <location>
        <begin position="296"/>
        <end position="385"/>
    </location>
</feature>
<evidence type="ECO:0000256" key="9">
    <source>
        <dbReference type="SAM" id="MobiDB-lite"/>
    </source>
</evidence>
<evidence type="ECO:0000313" key="12">
    <source>
        <dbReference type="Proteomes" id="UP000749040"/>
    </source>
</evidence>
<dbReference type="InterPro" id="IPR036890">
    <property type="entry name" value="HATPase_C_sf"/>
</dbReference>
<dbReference type="GO" id="GO:0016301">
    <property type="term" value="F:kinase activity"/>
    <property type="evidence" value="ECO:0007669"/>
    <property type="project" value="UniProtKB-KW"/>
</dbReference>
<dbReference type="Proteomes" id="UP000749040">
    <property type="component" value="Unassembled WGS sequence"/>
</dbReference>
<name>A0ABS2TVE9_9ACTN</name>
<dbReference type="PANTHER" id="PTHR24421:SF37">
    <property type="entry name" value="SENSOR HISTIDINE KINASE NARS"/>
    <property type="match status" value="1"/>
</dbReference>
<sequence>MERDGARSSGTASTTRPPERGRTPAQQLLDQEARILQLFAQRLHDIYGPVSDDPDAWYWAEEQARRIIVDCADSLAQGTTIVSAPQTWGQVAPDSDRVTRLGLRLTQFVQSYTALTEVVMDAIGRAVVAPAGPDPDQPDEGEEFARAAVAGYAAAVRSLHQGVGSRLEAGTVGCDKISLTRVKELHEENRRWLAREIHDEFGNSLSLAMRQLELHEVLAGRAGADIGPQIRAAKAALAEALDTSRRLVTELRRPNVAGSLSLALRRFAETTEDTGCRIRIWVEGPEDRLPGWLAEELFLLIRECLRNALRHASATNVVASVDVVPGHIRAEVIDDGKGFDQAALGEGGNGLGVMAERVHLLHGSLNISSAPEVGTRITMSMPFDDGGAGG</sequence>
<keyword evidence="8" id="KW-0472">Membrane</keyword>
<comment type="caution">
    <text evidence="11">The sequence shown here is derived from an EMBL/GenBank/DDBJ whole genome shotgun (WGS) entry which is preliminary data.</text>
</comment>
<evidence type="ECO:0000256" key="8">
    <source>
        <dbReference type="ARBA" id="ARBA00023136"/>
    </source>
</evidence>
<dbReference type="SMART" id="SM00387">
    <property type="entry name" value="HATPase_c"/>
    <property type="match status" value="1"/>
</dbReference>
<comment type="subcellular location">
    <subcellularLocation>
        <location evidence="1">Cell membrane</location>
        <topology evidence="1">Multi-pass membrane protein</topology>
    </subcellularLocation>
</comment>
<evidence type="ECO:0000256" key="7">
    <source>
        <dbReference type="ARBA" id="ARBA00023012"/>
    </source>
</evidence>
<evidence type="ECO:0000256" key="2">
    <source>
        <dbReference type="ARBA" id="ARBA00022475"/>
    </source>
</evidence>
<dbReference type="Pfam" id="PF02518">
    <property type="entry name" value="HATPase_c"/>
    <property type="match status" value="1"/>
</dbReference>
<dbReference type="Gene3D" id="3.30.565.10">
    <property type="entry name" value="Histidine kinase-like ATPase, C-terminal domain"/>
    <property type="match status" value="1"/>
</dbReference>
<protein>
    <submittedName>
        <fullName evidence="11">Two-component sensor histidine kinase</fullName>
    </submittedName>
</protein>
<evidence type="ECO:0000256" key="3">
    <source>
        <dbReference type="ARBA" id="ARBA00022679"/>
    </source>
</evidence>
<evidence type="ECO:0000313" key="11">
    <source>
        <dbReference type="EMBL" id="MBM9507315.1"/>
    </source>
</evidence>
<dbReference type="PROSITE" id="PS50109">
    <property type="entry name" value="HIS_KIN"/>
    <property type="match status" value="1"/>
</dbReference>
<dbReference type="CDD" id="cd16917">
    <property type="entry name" value="HATPase_UhpB-NarQ-NarX-like"/>
    <property type="match status" value="1"/>
</dbReference>
<reference evidence="11 12" key="1">
    <citation type="submission" date="2021-01" db="EMBL/GenBank/DDBJ databases">
        <title>Streptomyces acididurans sp. nov., isolated from a peat swamp forest soil.</title>
        <authorList>
            <person name="Chantavorakit T."/>
            <person name="Duangmal K."/>
        </authorList>
    </citation>
    <scope>NUCLEOTIDE SEQUENCE [LARGE SCALE GENOMIC DNA]</scope>
    <source>
        <strain evidence="11 12">KK5PA1</strain>
    </source>
</reference>
<dbReference type="InterPro" id="IPR011712">
    <property type="entry name" value="Sig_transdc_His_kin_sub3_dim/P"/>
</dbReference>
<organism evidence="11 12">
    <name type="scientific">Actinacidiphila acididurans</name>
    <dbReference type="NCBI Taxonomy" id="2784346"/>
    <lineage>
        <taxon>Bacteria</taxon>
        <taxon>Bacillati</taxon>
        <taxon>Actinomycetota</taxon>
        <taxon>Actinomycetes</taxon>
        <taxon>Kitasatosporales</taxon>
        <taxon>Streptomycetaceae</taxon>
        <taxon>Actinacidiphila</taxon>
    </lineage>
</organism>
<evidence type="ECO:0000256" key="4">
    <source>
        <dbReference type="ARBA" id="ARBA00022692"/>
    </source>
</evidence>
<proteinExistence type="predicted"/>
<keyword evidence="12" id="KW-1185">Reference proteome</keyword>
<evidence type="ECO:0000256" key="6">
    <source>
        <dbReference type="ARBA" id="ARBA00022989"/>
    </source>
</evidence>
<keyword evidence="3" id="KW-0808">Transferase</keyword>
<keyword evidence="7" id="KW-0902">Two-component regulatory system</keyword>
<keyword evidence="5 11" id="KW-0418">Kinase</keyword>
<gene>
    <name evidence="11" type="ORF">ITX44_22810</name>
</gene>
<evidence type="ECO:0000256" key="5">
    <source>
        <dbReference type="ARBA" id="ARBA00022777"/>
    </source>
</evidence>
<evidence type="ECO:0000256" key="1">
    <source>
        <dbReference type="ARBA" id="ARBA00004651"/>
    </source>
</evidence>
<dbReference type="SUPFAM" id="SSF55874">
    <property type="entry name" value="ATPase domain of HSP90 chaperone/DNA topoisomerase II/histidine kinase"/>
    <property type="match status" value="1"/>
</dbReference>
<keyword evidence="4" id="KW-0812">Transmembrane</keyword>
<feature type="region of interest" description="Disordered" evidence="9">
    <location>
        <begin position="1"/>
        <end position="24"/>
    </location>
</feature>
<evidence type="ECO:0000259" key="10">
    <source>
        <dbReference type="PROSITE" id="PS50109"/>
    </source>
</evidence>
<dbReference type="InterPro" id="IPR005467">
    <property type="entry name" value="His_kinase_dom"/>
</dbReference>
<dbReference type="InterPro" id="IPR003594">
    <property type="entry name" value="HATPase_dom"/>
</dbReference>
<keyword evidence="6" id="KW-1133">Transmembrane helix</keyword>